<keyword evidence="2" id="KW-1185">Reference proteome</keyword>
<sequence length="112" mass="12306">MTSNVTLTPTLPAHLLPAHSLLRNQPRKTIPDEPTWRLQDSVRFTGLLAMHGVDSLDVSSSGADPAQKMGPRVHHILEADYANVVFVECMLQKNPGLVCNFAEDLSVQNGYL</sequence>
<dbReference type="EMBL" id="SEOQ01000648">
    <property type="protein sequence ID" value="TFY58975.1"/>
    <property type="molecule type" value="Genomic_DNA"/>
</dbReference>
<name>A0A4Y9Y9I1_9AGAM</name>
<reference evidence="1 2" key="1">
    <citation type="submission" date="2019-02" db="EMBL/GenBank/DDBJ databases">
        <title>Genome sequencing of the rare red list fungi Dentipellis fragilis.</title>
        <authorList>
            <person name="Buettner E."/>
            <person name="Kellner H."/>
        </authorList>
    </citation>
    <scope>NUCLEOTIDE SEQUENCE [LARGE SCALE GENOMIC DNA]</scope>
    <source>
        <strain evidence="1 2">DSM 105465</strain>
    </source>
</reference>
<evidence type="ECO:0000313" key="1">
    <source>
        <dbReference type="EMBL" id="TFY58975.1"/>
    </source>
</evidence>
<evidence type="ECO:0000313" key="2">
    <source>
        <dbReference type="Proteomes" id="UP000298327"/>
    </source>
</evidence>
<proteinExistence type="predicted"/>
<dbReference type="OrthoDB" id="72788at2759"/>
<dbReference type="AlphaFoldDB" id="A0A4Y9Y9I1"/>
<dbReference type="Proteomes" id="UP000298327">
    <property type="component" value="Unassembled WGS sequence"/>
</dbReference>
<gene>
    <name evidence="1" type="ORF">EVG20_g7962</name>
</gene>
<dbReference type="STRING" id="205917.A0A4Y9Y9I1"/>
<organism evidence="1 2">
    <name type="scientific">Dentipellis fragilis</name>
    <dbReference type="NCBI Taxonomy" id="205917"/>
    <lineage>
        <taxon>Eukaryota</taxon>
        <taxon>Fungi</taxon>
        <taxon>Dikarya</taxon>
        <taxon>Basidiomycota</taxon>
        <taxon>Agaricomycotina</taxon>
        <taxon>Agaricomycetes</taxon>
        <taxon>Russulales</taxon>
        <taxon>Hericiaceae</taxon>
        <taxon>Dentipellis</taxon>
    </lineage>
</organism>
<comment type="caution">
    <text evidence="1">The sequence shown here is derived from an EMBL/GenBank/DDBJ whole genome shotgun (WGS) entry which is preliminary data.</text>
</comment>
<accession>A0A4Y9Y9I1</accession>
<protein>
    <submittedName>
        <fullName evidence="1">Uncharacterized protein</fullName>
    </submittedName>
</protein>